<accession>A0A6J4TL21</accession>
<feature type="compositionally biased region" description="Basic residues" evidence="1">
    <location>
        <begin position="67"/>
        <end position="79"/>
    </location>
</feature>
<dbReference type="EMBL" id="CADCVT010000363">
    <property type="protein sequence ID" value="CAA9526673.1"/>
    <property type="molecule type" value="Genomic_DNA"/>
</dbReference>
<gene>
    <name evidence="2" type="ORF">AVDCRST_MAG85-3294</name>
</gene>
<dbReference type="EC" id="1.10.2.2" evidence="2"/>
<feature type="compositionally biased region" description="Low complexity" evidence="1">
    <location>
        <begin position="193"/>
        <end position="212"/>
    </location>
</feature>
<sequence length="403" mass="46751">PDRPRGHPRGHDPRRLRRRRAHRAPRGERHGPLPRASRVQGRREVRRLPQGQRDRRADGRLAERLHVARSRRLPHHRPRRGGDGRARPPDRLRRAPADRRRGARPRARRRDPGDPALQGPAVDGRRGAHRRRGVRRPPARAQGARPRGAPAHVHPLRDRRVPLAPVGRRGGRRVHRRQPGPRARRRPGRRAVRALPHAARAGGLRARAPGHPGARDGRGARHEPVAPADDVPAADRRHRLRTARRDDDLLDAARRLDGLAPVRRDPRAAGPLLLRLGPRPLVRRPRRARPRRRPRLDQDRRGLHAHAGDRQGARRRGADDRGGRARPRVRGRPPRPRVREHERGRALRGQPDDRLRRVDRPRRRDRAPRRGHPRPGPRDRRRRRRPPRDRRRRPALRVRLREL</sequence>
<protein>
    <submittedName>
        <fullName evidence="2">Ubiquinol-cytochrome C reductase complex core protein I, mitochondrial</fullName>
        <ecNumber evidence="2">1.10.2.2</ecNumber>
    </submittedName>
</protein>
<dbReference type="AlphaFoldDB" id="A0A6J4TL21"/>
<organism evidence="2">
    <name type="scientific">uncultured Solirubrobacteraceae bacterium</name>
    <dbReference type="NCBI Taxonomy" id="1162706"/>
    <lineage>
        <taxon>Bacteria</taxon>
        <taxon>Bacillati</taxon>
        <taxon>Actinomycetota</taxon>
        <taxon>Thermoleophilia</taxon>
        <taxon>Solirubrobacterales</taxon>
        <taxon>Solirubrobacteraceae</taxon>
        <taxon>environmental samples</taxon>
    </lineage>
</organism>
<proteinExistence type="predicted"/>
<feature type="compositionally biased region" description="Basic residues" evidence="1">
    <location>
        <begin position="281"/>
        <end position="294"/>
    </location>
</feature>
<feature type="compositionally biased region" description="Basic and acidic residues" evidence="1">
    <location>
        <begin position="1"/>
        <end position="13"/>
    </location>
</feature>
<feature type="compositionally biased region" description="Basic residues" evidence="1">
    <location>
        <begin position="14"/>
        <end position="24"/>
    </location>
</feature>
<feature type="compositionally biased region" description="Basic residues" evidence="1">
    <location>
        <begin position="324"/>
        <end position="336"/>
    </location>
</feature>
<keyword evidence="2" id="KW-0560">Oxidoreductase</keyword>
<feature type="compositionally biased region" description="Basic and acidic residues" evidence="1">
    <location>
        <begin position="41"/>
        <end position="66"/>
    </location>
</feature>
<name>A0A6J4TL21_9ACTN</name>
<feature type="non-terminal residue" evidence="2">
    <location>
        <position position="403"/>
    </location>
</feature>
<feature type="region of interest" description="Disordered" evidence="1">
    <location>
        <begin position="276"/>
        <end position="403"/>
    </location>
</feature>
<feature type="compositionally biased region" description="Low complexity" evidence="1">
    <location>
        <begin position="139"/>
        <end position="151"/>
    </location>
</feature>
<feature type="region of interest" description="Disordered" evidence="1">
    <location>
        <begin position="1"/>
        <end position="242"/>
    </location>
</feature>
<feature type="compositionally biased region" description="Basic and acidic residues" evidence="1">
    <location>
        <begin position="80"/>
        <end position="100"/>
    </location>
</feature>
<feature type="compositionally biased region" description="Basic residues" evidence="1">
    <location>
        <begin position="359"/>
        <end position="403"/>
    </location>
</feature>
<feature type="compositionally biased region" description="Basic residues" evidence="1">
    <location>
        <begin position="169"/>
        <end position="192"/>
    </location>
</feature>
<feature type="non-terminal residue" evidence="2">
    <location>
        <position position="1"/>
    </location>
</feature>
<dbReference type="GO" id="GO:0016491">
    <property type="term" value="F:oxidoreductase activity"/>
    <property type="evidence" value="ECO:0007669"/>
    <property type="project" value="UniProtKB-KW"/>
</dbReference>
<feature type="compositionally biased region" description="Basic and acidic residues" evidence="1">
    <location>
        <begin position="213"/>
        <end position="224"/>
    </location>
</feature>
<evidence type="ECO:0000313" key="2">
    <source>
        <dbReference type="EMBL" id="CAA9526673.1"/>
    </source>
</evidence>
<feature type="compositionally biased region" description="Basic and acidic residues" evidence="1">
    <location>
        <begin position="337"/>
        <end position="358"/>
    </location>
</feature>
<feature type="compositionally biased region" description="Basic and acidic residues" evidence="1">
    <location>
        <begin position="295"/>
        <end position="323"/>
    </location>
</feature>
<evidence type="ECO:0000256" key="1">
    <source>
        <dbReference type="SAM" id="MobiDB-lite"/>
    </source>
</evidence>
<reference evidence="2" key="1">
    <citation type="submission" date="2020-02" db="EMBL/GenBank/DDBJ databases">
        <authorList>
            <person name="Meier V. D."/>
        </authorList>
    </citation>
    <scope>NUCLEOTIDE SEQUENCE</scope>
    <source>
        <strain evidence="2">AVDCRST_MAG85</strain>
    </source>
</reference>
<feature type="compositionally biased region" description="Basic residues" evidence="1">
    <location>
        <begin position="127"/>
        <end position="138"/>
    </location>
</feature>